<evidence type="ECO:0000256" key="1">
    <source>
        <dbReference type="SAM" id="MobiDB-lite"/>
    </source>
</evidence>
<feature type="region of interest" description="Disordered" evidence="1">
    <location>
        <begin position="59"/>
        <end position="82"/>
    </location>
</feature>
<protein>
    <submittedName>
        <fullName evidence="2">Uncharacterized protein</fullName>
    </submittedName>
</protein>
<evidence type="ECO:0000313" key="3">
    <source>
        <dbReference type="Proteomes" id="UP001195483"/>
    </source>
</evidence>
<evidence type="ECO:0000313" key="2">
    <source>
        <dbReference type="EMBL" id="KAK3597002.1"/>
    </source>
</evidence>
<keyword evidence="3" id="KW-1185">Reference proteome</keyword>
<feature type="compositionally biased region" description="Polar residues" evidence="1">
    <location>
        <begin position="71"/>
        <end position="82"/>
    </location>
</feature>
<dbReference type="AlphaFoldDB" id="A0AAE0W1I0"/>
<dbReference type="Proteomes" id="UP001195483">
    <property type="component" value="Unassembled WGS sequence"/>
</dbReference>
<name>A0AAE0W1I0_9BIVA</name>
<reference evidence="2" key="2">
    <citation type="journal article" date="2021" name="Genome Biol. Evol.">
        <title>Developing a high-quality reference genome for a parasitic bivalve with doubly uniparental inheritance (Bivalvia: Unionida).</title>
        <authorList>
            <person name="Smith C.H."/>
        </authorList>
    </citation>
    <scope>NUCLEOTIDE SEQUENCE</scope>
    <source>
        <strain evidence="2">CHS0354</strain>
        <tissue evidence="2">Mantle</tissue>
    </source>
</reference>
<organism evidence="2 3">
    <name type="scientific">Potamilus streckersoni</name>
    <dbReference type="NCBI Taxonomy" id="2493646"/>
    <lineage>
        <taxon>Eukaryota</taxon>
        <taxon>Metazoa</taxon>
        <taxon>Spiralia</taxon>
        <taxon>Lophotrochozoa</taxon>
        <taxon>Mollusca</taxon>
        <taxon>Bivalvia</taxon>
        <taxon>Autobranchia</taxon>
        <taxon>Heteroconchia</taxon>
        <taxon>Palaeoheterodonta</taxon>
        <taxon>Unionida</taxon>
        <taxon>Unionoidea</taxon>
        <taxon>Unionidae</taxon>
        <taxon>Ambleminae</taxon>
        <taxon>Lampsilini</taxon>
        <taxon>Potamilus</taxon>
    </lineage>
</organism>
<sequence length="82" mass="9464">PMSSWTAANMLYKDQPNTTNLHPSYWLYDLIHTTNFQTPPDATRGPKRQKLQNKEQFMGSQTDLHVPNSHPFYQTQTAKLTG</sequence>
<accession>A0AAE0W1I0</accession>
<feature type="non-terminal residue" evidence="2">
    <location>
        <position position="1"/>
    </location>
</feature>
<reference evidence="2" key="1">
    <citation type="journal article" date="2021" name="Genome Biol. Evol.">
        <title>A High-Quality Reference Genome for a Parasitic Bivalve with Doubly Uniparental Inheritance (Bivalvia: Unionida).</title>
        <authorList>
            <person name="Smith C.H."/>
        </authorList>
    </citation>
    <scope>NUCLEOTIDE SEQUENCE</scope>
    <source>
        <strain evidence="2">CHS0354</strain>
    </source>
</reference>
<proteinExistence type="predicted"/>
<gene>
    <name evidence="2" type="ORF">CHS0354_009140</name>
</gene>
<dbReference type="EMBL" id="JAEAOA010000592">
    <property type="protein sequence ID" value="KAK3597002.1"/>
    <property type="molecule type" value="Genomic_DNA"/>
</dbReference>
<reference evidence="2" key="3">
    <citation type="submission" date="2023-05" db="EMBL/GenBank/DDBJ databases">
        <authorList>
            <person name="Smith C.H."/>
        </authorList>
    </citation>
    <scope>NUCLEOTIDE SEQUENCE</scope>
    <source>
        <strain evidence="2">CHS0354</strain>
        <tissue evidence="2">Mantle</tissue>
    </source>
</reference>
<comment type="caution">
    <text evidence="2">The sequence shown here is derived from an EMBL/GenBank/DDBJ whole genome shotgun (WGS) entry which is preliminary data.</text>
</comment>